<dbReference type="Gene3D" id="3.40.50.1820">
    <property type="entry name" value="alpha/beta hydrolase"/>
    <property type="match status" value="1"/>
</dbReference>
<dbReference type="SUPFAM" id="SSF53474">
    <property type="entry name" value="alpha/beta-Hydrolases"/>
    <property type="match status" value="1"/>
</dbReference>
<dbReference type="PIRSF" id="PIRSF017388">
    <property type="entry name" value="Esterase_lipase"/>
    <property type="match status" value="1"/>
</dbReference>
<name>A0ABT0JV53_9ACTN</name>
<protein>
    <submittedName>
        <fullName evidence="2">Alpha/beta fold hydrolase</fullName>
    </submittedName>
</protein>
<organism evidence="2 3">
    <name type="scientific">Frankia umida</name>
    <dbReference type="NCBI Taxonomy" id="573489"/>
    <lineage>
        <taxon>Bacteria</taxon>
        <taxon>Bacillati</taxon>
        <taxon>Actinomycetota</taxon>
        <taxon>Actinomycetes</taxon>
        <taxon>Frankiales</taxon>
        <taxon>Frankiaceae</taxon>
        <taxon>Frankia</taxon>
    </lineage>
</organism>
<evidence type="ECO:0000313" key="3">
    <source>
        <dbReference type="Proteomes" id="UP001201873"/>
    </source>
</evidence>
<keyword evidence="2" id="KW-0378">Hydrolase</keyword>
<evidence type="ECO:0000259" key="1">
    <source>
        <dbReference type="Pfam" id="PF12697"/>
    </source>
</evidence>
<sequence length="265" mass="28061">MAGSTGTVLLPGAEPFAYVGGSVGVLLVHGFTGSPGSMRPWGEALAAAGLTVSCPLLPGHGTRWQDMVPTGWPDWYTTVRGEFLRLRRECDQVFVMGLSMGGTLTLRLAEEHGAEVAGLVTVNASLRTERWQAGLAPLLSRILPAIPGVAGDVKADGVPEVGYDKVPLRPFASLRKLWAVTSADLGRIVSPVLAYRSVVDHIVEPSSGALLLAGVRAPIEERLLADSWHVATLDNDKEKIFAGSLEFVRTHSLSPLVPEPVASDG</sequence>
<dbReference type="EMBL" id="JALKFT010000004">
    <property type="protein sequence ID" value="MCK9875429.1"/>
    <property type="molecule type" value="Genomic_DNA"/>
</dbReference>
<dbReference type="InterPro" id="IPR000073">
    <property type="entry name" value="AB_hydrolase_1"/>
</dbReference>
<gene>
    <name evidence="2" type="ORF">MXD59_06490</name>
</gene>
<dbReference type="InterPro" id="IPR012354">
    <property type="entry name" value="Esterase_lipase"/>
</dbReference>
<dbReference type="Pfam" id="PF12697">
    <property type="entry name" value="Abhydrolase_6"/>
    <property type="match status" value="1"/>
</dbReference>
<comment type="caution">
    <text evidence="2">The sequence shown here is derived from an EMBL/GenBank/DDBJ whole genome shotgun (WGS) entry which is preliminary data.</text>
</comment>
<dbReference type="Proteomes" id="UP001201873">
    <property type="component" value="Unassembled WGS sequence"/>
</dbReference>
<keyword evidence="3" id="KW-1185">Reference proteome</keyword>
<feature type="domain" description="AB hydrolase-1" evidence="1">
    <location>
        <begin position="25"/>
        <end position="236"/>
    </location>
</feature>
<proteinExistence type="predicted"/>
<dbReference type="InterPro" id="IPR029058">
    <property type="entry name" value="AB_hydrolase_fold"/>
</dbReference>
<evidence type="ECO:0000313" key="2">
    <source>
        <dbReference type="EMBL" id="MCK9875429.1"/>
    </source>
</evidence>
<dbReference type="GO" id="GO:0016787">
    <property type="term" value="F:hydrolase activity"/>
    <property type="evidence" value="ECO:0007669"/>
    <property type="project" value="UniProtKB-KW"/>
</dbReference>
<accession>A0ABT0JV53</accession>
<dbReference type="RefSeq" id="WP_248823845.1">
    <property type="nucleotide sequence ID" value="NZ_JALKFT010000004.1"/>
</dbReference>
<reference evidence="2 3" key="1">
    <citation type="submission" date="2022-04" db="EMBL/GenBank/DDBJ databases">
        <title>Genome diversity in the genus Frankia.</title>
        <authorList>
            <person name="Carlos-Shanley C."/>
            <person name="Hahn D."/>
        </authorList>
    </citation>
    <scope>NUCLEOTIDE SEQUENCE [LARGE SCALE GENOMIC DNA]</scope>
    <source>
        <strain evidence="2 3">Ag45/Mut15</strain>
    </source>
</reference>